<dbReference type="NCBIfam" id="NF041538">
    <property type="entry name" value="PEP_EDSA_1"/>
    <property type="match status" value="1"/>
</dbReference>
<evidence type="ECO:0000259" key="2">
    <source>
        <dbReference type="Pfam" id="PF07589"/>
    </source>
</evidence>
<evidence type="ECO:0000313" key="3">
    <source>
        <dbReference type="EMBL" id="TMQ74477.1"/>
    </source>
</evidence>
<keyword evidence="4" id="KW-1185">Reference proteome</keyword>
<dbReference type="EMBL" id="SWAD01000204">
    <property type="protein sequence ID" value="TMQ74477.1"/>
    <property type="molecule type" value="Genomic_DNA"/>
</dbReference>
<dbReference type="Proteomes" id="UP000306324">
    <property type="component" value="Unassembled WGS sequence"/>
</dbReference>
<gene>
    <name evidence="3" type="ORF">ACCUM_0380</name>
</gene>
<dbReference type="InterPro" id="IPR013424">
    <property type="entry name" value="Ice-binding_C"/>
</dbReference>
<proteinExistence type="predicted"/>
<protein>
    <recommendedName>
        <fullName evidence="2">Ice-binding protein C-terminal domain-containing protein</fullName>
    </recommendedName>
</protein>
<dbReference type="Pfam" id="PF07589">
    <property type="entry name" value="PEP-CTERM"/>
    <property type="match status" value="1"/>
</dbReference>
<accession>A0A5S4EGR9</accession>
<feature type="chain" id="PRO_5024416086" description="Ice-binding protein C-terminal domain-containing protein" evidence="1">
    <location>
        <begin position="24"/>
        <end position="360"/>
    </location>
</feature>
<comment type="caution">
    <text evidence="3">The sequence shown here is derived from an EMBL/GenBank/DDBJ whole genome shotgun (WGS) entry which is preliminary data.</text>
</comment>
<dbReference type="AlphaFoldDB" id="A0A5S4EGR9"/>
<reference evidence="3 4" key="1">
    <citation type="submission" date="2019-04" db="EMBL/GenBank/DDBJ databases">
        <title>A novel phosphate-accumulating bacterium identified in bioreactor for phosphate removal from wastewater.</title>
        <authorList>
            <person name="Kotlyarov R.Y."/>
            <person name="Beletsky A.V."/>
            <person name="Kallistova A.Y."/>
            <person name="Dorofeev A.G."/>
            <person name="Nikolaev Y.Y."/>
            <person name="Pimenov N.V."/>
            <person name="Ravin N.V."/>
            <person name="Mardanov A.V."/>
        </authorList>
    </citation>
    <scope>NUCLEOTIDE SEQUENCE [LARGE SCALE GENOMIC DNA]</scope>
    <source>
        <strain evidence="3 4">Bin19</strain>
    </source>
</reference>
<dbReference type="InterPro" id="IPR048213">
    <property type="entry name" value="EDSA_1-like"/>
</dbReference>
<sequence>MRKLNSIAAAVSSALLMSYGAMAQADIVSLSPSAYAEAKLIVSNFRILGATPDLITGAAVAGNANFGGTAANTSLGLGNFSGIDVNVTAQAPTASINADVQAGPPASINPIAAPYTATFNSTVDAGPQQGNYVPYTSYSALGGPLMGAGTFAGAATSHSGNGLDLGGPGNTTTAKTQAQVNILSNATGTANAAQTLTTEFSLSTTQAQVFDVLFTADMFQRWALGQPDVEAKSNVNWSLTVEKDFDPTAGEAFIAVLNWAPNGSTGGIFNACAAAFLCAELADAFNLNSPQGTLNTGDDEITGSGDFGVRAYLDAGDYRFTIGHTTFVSATALVPEPGSLALLGLGLVGLVGTSRRFKKA</sequence>
<feature type="domain" description="Ice-binding protein C-terminal" evidence="2">
    <location>
        <begin position="334"/>
        <end position="356"/>
    </location>
</feature>
<name>A0A5S4EGR9_9PROT</name>
<evidence type="ECO:0000256" key="1">
    <source>
        <dbReference type="SAM" id="SignalP"/>
    </source>
</evidence>
<organism evidence="3 4">
    <name type="scientific">Candidatus Accumulibacter phosphatis</name>
    <dbReference type="NCBI Taxonomy" id="327160"/>
    <lineage>
        <taxon>Bacteria</taxon>
        <taxon>Pseudomonadati</taxon>
        <taxon>Pseudomonadota</taxon>
        <taxon>Betaproteobacteria</taxon>
        <taxon>Candidatus Accumulibacter</taxon>
    </lineage>
</organism>
<keyword evidence="1" id="KW-0732">Signal</keyword>
<evidence type="ECO:0000313" key="4">
    <source>
        <dbReference type="Proteomes" id="UP000306324"/>
    </source>
</evidence>
<feature type="signal peptide" evidence="1">
    <location>
        <begin position="1"/>
        <end position="23"/>
    </location>
</feature>
<dbReference type="RefSeq" id="WP_246149231.1">
    <property type="nucleotide sequence ID" value="NZ_SWAD01000204.1"/>
</dbReference>
<dbReference type="NCBIfam" id="TIGR02595">
    <property type="entry name" value="PEP_CTERM"/>
    <property type="match status" value="1"/>
</dbReference>